<name>A0ABS0TGP6_9FLAO</name>
<gene>
    <name evidence="1" type="ORF">I6U50_04090</name>
</gene>
<dbReference type="PANTHER" id="PTHR36529:SF1">
    <property type="entry name" value="GLYCOSYLTRANSFERASE"/>
    <property type="match status" value="1"/>
</dbReference>
<reference evidence="1 2" key="1">
    <citation type="submission" date="2020-12" db="EMBL/GenBank/DDBJ databases">
        <title>Salegentibacter orientalis sp. nov., isolated from costal sediment.</title>
        <authorList>
            <person name="Lian F.-B."/>
        </authorList>
    </citation>
    <scope>NUCLEOTIDE SEQUENCE [LARGE SCALE GENOMIC DNA]</scope>
    <source>
        <strain evidence="1 2">F60176</strain>
    </source>
</reference>
<dbReference type="Proteomes" id="UP000635665">
    <property type="component" value="Unassembled WGS sequence"/>
</dbReference>
<dbReference type="PANTHER" id="PTHR36529">
    <property type="entry name" value="SLL1095 PROTEIN"/>
    <property type="match status" value="1"/>
</dbReference>
<sequence>MSLKTSQNLLIIFTRNPEPGKVKTRLAIDIGDTAAFEVYKFLLQHTVSVTKNLPVSKKVYYSEDIVDKDIWNLELYSKKLQEGKELGERMKNAFKEGFEEGYKHIVIIGSDLYDLKQEDLENAFHLLQEKEVVLGPATDGGYYLLGMNQLFPEVFQGKEWGSSSVFQETVKDLKGKDIGFLEARNDVDYYSDIKDHKDFQQFFKK</sequence>
<dbReference type="RefSeq" id="WP_198637954.1">
    <property type="nucleotide sequence ID" value="NZ_JAEHNY010000003.1"/>
</dbReference>
<dbReference type="Gene3D" id="3.90.550.10">
    <property type="entry name" value="Spore Coat Polysaccharide Biosynthesis Protein SpsA, Chain A"/>
    <property type="match status" value="1"/>
</dbReference>
<evidence type="ECO:0000313" key="1">
    <source>
        <dbReference type="EMBL" id="MBI6119199.1"/>
    </source>
</evidence>
<keyword evidence="2" id="KW-1185">Reference proteome</keyword>
<dbReference type="InterPro" id="IPR029044">
    <property type="entry name" value="Nucleotide-diphossugar_trans"/>
</dbReference>
<dbReference type="EMBL" id="JAEHNY010000003">
    <property type="protein sequence ID" value="MBI6119199.1"/>
    <property type="molecule type" value="Genomic_DNA"/>
</dbReference>
<dbReference type="InterPro" id="IPR018641">
    <property type="entry name" value="Trfase_1_rSAM/seldom-assoc"/>
</dbReference>
<dbReference type="SUPFAM" id="SSF53448">
    <property type="entry name" value="Nucleotide-diphospho-sugar transferases"/>
    <property type="match status" value="1"/>
</dbReference>
<accession>A0ABS0TGP6</accession>
<comment type="caution">
    <text evidence="1">The sequence shown here is derived from an EMBL/GenBank/DDBJ whole genome shotgun (WGS) entry which is preliminary data.</text>
</comment>
<protein>
    <submittedName>
        <fullName evidence="1">TIGR04282 family arsenosugar biosynthesis glycosyltransferase</fullName>
    </submittedName>
</protein>
<evidence type="ECO:0000313" key="2">
    <source>
        <dbReference type="Proteomes" id="UP000635665"/>
    </source>
</evidence>
<dbReference type="Pfam" id="PF09837">
    <property type="entry name" value="DUF2064"/>
    <property type="match status" value="1"/>
</dbReference>
<organism evidence="1 2">
    <name type="scientific">Salegentibacter maritimus</name>
    <dbReference type="NCBI Taxonomy" id="2794347"/>
    <lineage>
        <taxon>Bacteria</taxon>
        <taxon>Pseudomonadati</taxon>
        <taxon>Bacteroidota</taxon>
        <taxon>Flavobacteriia</taxon>
        <taxon>Flavobacteriales</taxon>
        <taxon>Flavobacteriaceae</taxon>
        <taxon>Salegentibacter</taxon>
    </lineage>
</organism>
<dbReference type="NCBIfam" id="TIGR04282">
    <property type="entry name" value="glyco_like_cofC"/>
    <property type="match status" value="1"/>
</dbReference>
<proteinExistence type="predicted"/>